<keyword evidence="1" id="KW-0472">Membrane</keyword>
<dbReference type="Bgee" id="ENSGGOG00000009828">
    <property type="expression patterns" value="Expressed in testis and 6 other cell types or tissues"/>
</dbReference>
<name>A0A2I2ZV22_GORGO</name>
<keyword evidence="3" id="KW-1185">Reference proteome</keyword>
<feature type="transmembrane region" description="Helical" evidence="1">
    <location>
        <begin position="96"/>
        <end position="122"/>
    </location>
</feature>
<sequence>MSHAVTIEEPQAQPQLSPTRYRERSRAGSHISSNRAYDFLYELMLLFRCLEKFMKILKLLERIAINTLKGLFFHFFSRCHSMLFMPYPRQNHTLFLLLLLSTYPSLQSLLWALRLIIGMLTFKQIHTLQNM</sequence>
<gene>
    <name evidence="2" type="primary">CFAP91</name>
</gene>
<reference evidence="2" key="4">
    <citation type="submission" date="2025-09" db="UniProtKB">
        <authorList>
            <consortium name="Ensembl"/>
        </authorList>
    </citation>
    <scope>IDENTIFICATION</scope>
</reference>
<dbReference type="Proteomes" id="UP000001519">
    <property type="component" value="Chromosome 3"/>
</dbReference>
<dbReference type="Ensembl" id="ENSGGOT00000052874.1">
    <property type="protein sequence ID" value="ENSGGOP00000050963.1"/>
    <property type="gene ID" value="ENSGGOG00000009828.3"/>
</dbReference>
<accession>A0A2I2ZV22</accession>
<organism evidence="2 3">
    <name type="scientific">Gorilla gorilla gorilla</name>
    <name type="common">Western lowland gorilla</name>
    <dbReference type="NCBI Taxonomy" id="9595"/>
    <lineage>
        <taxon>Eukaryota</taxon>
        <taxon>Metazoa</taxon>
        <taxon>Chordata</taxon>
        <taxon>Craniata</taxon>
        <taxon>Vertebrata</taxon>
        <taxon>Euteleostomi</taxon>
        <taxon>Mammalia</taxon>
        <taxon>Eutheria</taxon>
        <taxon>Euarchontoglires</taxon>
        <taxon>Primates</taxon>
        <taxon>Haplorrhini</taxon>
        <taxon>Catarrhini</taxon>
        <taxon>Hominidae</taxon>
        <taxon>Gorilla</taxon>
    </lineage>
</organism>
<evidence type="ECO:0000313" key="3">
    <source>
        <dbReference type="Proteomes" id="UP000001519"/>
    </source>
</evidence>
<proteinExistence type="predicted"/>
<keyword evidence="1" id="KW-1133">Transmembrane helix</keyword>
<evidence type="ECO:0000313" key="2">
    <source>
        <dbReference type="Ensembl" id="ENSGGOP00000050963.1"/>
    </source>
</evidence>
<dbReference type="EMBL" id="CABD030023621">
    <property type="status" value="NOT_ANNOTATED_CDS"/>
    <property type="molecule type" value="Genomic_DNA"/>
</dbReference>
<dbReference type="EMBL" id="CABD030023620">
    <property type="status" value="NOT_ANNOTATED_CDS"/>
    <property type="molecule type" value="Genomic_DNA"/>
</dbReference>
<reference evidence="2 3" key="2">
    <citation type="journal article" date="2012" name="Nature">
        <title>Insights into hominid evolution from the gorilla genome sequence.</title>
        <authorList>
            <person name="Scally A."/>
            <person name="Dutheil J.Y."/>
            <person name="Hillier L.W."/>
            <person name="Jordan G.E."/>
            <person name="Goodhead I."/>
            <person name="Herrero J."/>
            <person name="Hobolth A."/>
            <person name="Lappalainen T."/>
            <person name="Mailund T."/>
            <person name="Marques-Bonet T."/>
            <person name="McCarthy S."/>
            <person name="Montgomery S.H."/>
            <person name="Schwalie P.C."/>
            <person name="Tang Y.A."/>
            <person name="Ward M.C."/>
            <person name="Xue Y."/>
            <person name="Yngvadottir B."/>
            <person name="Alkan C."/>
            <person name="Andersen L.N."/>
            <person name="Ayub Q."/>
            <person name="Ball E.V."/>
            <person name="Beal K."/>
            <person name="Bradley B.J."/>
            <person name="Chen Y."/>
            <person name="Clee C.M."/>
            <person name="Fitzgerald S."/>
            <person name="Graves T.A."/>
            <person name="Gu Y."/>
            <person name="Heath P."/>
            <person name="Heger A."/>
            <person name="Karakoc E."/>
            <person name="Kolb-Kokocinski A."/>
            <person name="Laird G.K."/>
            <person name="Lunter G."/>
            <person name="Meader S."/>
            <person name="Mort M."/>
            <person name="Mullikin J.C."/>
            <person name="Munch K."/>
            <person name="O'Connor T.D."/>
            <person name="Phillips A.D."/>
            <person name="Prado-Martinez J."/>
            <person name="Rogers A.S."/>
            <person name="Sajjadian S."/>
            <person name="Schmidt D."/>
            <person name="Shaw K."/>
            <person name="Simpson J.T."/>
            <person name="Stenson P.D."/>
            <person name="Turner D.J."/>
            <person name="Vigilant L."/>
            <person name="Vilella A.J."/>
            <person name="Whitener W."/>
            <person name="Zhu B."/>
            <person name="Cooper D.N."/>
            <person name="de Jong P."/>
            <person name="Dermitzakis E.T."/>
            <person name="Eichler E.E."/>
            <person name="Flicek P."/>
            <person name="Goldman N."/>
            <person name="Mundy N.I."/>
            <person name="Ning Z."/>
            <person name="Odom D.T."/>
            <person name="Ponting C.P."/>
            <person name="Quail M.A."/>
            <person name="Ryder O.A."/>
            <person name="Searle S.M."/>
            <person name="Warren W.C."/>
            <person name="Wilson R.K."/>
            <person name="Schierup M.H."/>
            <person name="Rogers J."/>
            <person name="Tyler-Smith C."/>
            <person name="Durbin R."/>
        </authorList>
    </citation>
    <scope>NUCLEOTIDE SEQUENCE [LARGE SCALE GENOMIC DNA]</scope>
</reference>
<reference evidence="2" key="3">
    <citation type="submission" date="2025-08" db="UniProtKB">
        <authorList>
            <consortium name="Ensembl"/>
        </authorList>
    </citation>
    <scope>IDENTIFICATION</scope>
</reference>
<keyword evidence="1" id="KW-0812">Transmembrane</keyword>
<protein>
    <submittedName>
        <fullName evidence="2">Cilia and flagella associated protein 91</fullName>
    </submittedName>
</protein>
<dbReference type="GeneTree" id="ENSGT00390000003024"/>
<dbReference type="AlphaFoldDB" id="A0A2I2ZV22"/>
<reference evidence="3" key="1">
    <citation type="submission" date="2011-05" db="EMBL/GenBank/DDBJ databases">
        <title>Insights into the evolution of the great apes provided by the gorilla genome.</title>
        <authorList>
            <person name="Scally A."/>
        </authorList>
    </citation>
    <scope>NUCLEOTIDE SEQUENCE [LARGE SCALE GENOMIC DNA]</scope>
</reference>
<evidence type="ECO:0000256" key="1">
    <source>
        <dbReference type="SAM" id="Phobius"/>
    </source>
</evidence>